<feature type="region of interest" description="Disordered" evidence="3">
    <location>
        <begin position="515"/>
        <end position="668"/>
    </location>
</feature>
<dbReference type="SUPFAM" id="SSF54928">
    <property type="entry name" value="RNA-binding domain, RBD"/>
    <property type="match status" value="1"/>
</dbReference>
<dbReference type="PROSITE" id="PS50102">
    <property type="entry name" value="RRM"/>
    <property type="match status" value="1"/>
</dbReference>
<feature type="region of interest" description="Disordered" evidence="3">
    <location>
        <begin position="1"/>
        <end position="119"/>
    </location>
</feature>
<dbReference type="GeneID" id="28738433"/>
<dbReference type="GO" id="GO:0005681">
    <property type="term" value="C:spliceosomal complex"/>
    <property type="evidence" value="ECO:0007669"/>
    <property type="project" value="TreeGrafter"/>
</dbReference>
<feature type="compositionally biased region" description="Basic and acidic residues" evidence="3">
    <location>
        <begin position="581"/>
        <end position="615"/>
    </location>
</feature>
<accession>A0A0N1HVX2</accession>
<feature type="region of interest" description="Disordered" evidence="3">
    <location>
        <begin position="348"/>
        <end position="429"/>
    </location>
</feature>
<evidence type="ECO:0000256" key="2">
    <source>
        <dbReference type="PROSITE-ProRule" id="PRU00176"/>
    </source>
</evidence>
<dbReference type="InterPro" id="IPR035979">
    <property type="entry name" value="RBD_domain_sf"/>
</dbReference>
<dbReference type="InterPro" id="IPR002483">
    <property type="entry name" value="PWI_dom"/>
</dbReference>
<evidence type="ECO:0000259" key="4">
    <source>
        <dbReference type="PROSITE" id="PS50102"/>
    </source>
</evidence>
<dbReference type="CDD" id="cd12446">
    <property type="entry name" value="RRM_RBM25"/>
    <property type="match status" value="1"/>
</dbReference>
<dbReference type="RefSeq" id="XP_018004090.1">
    <property type="nucleotide sequence ID" value="XM_018146553.1"/>
</dbReference>
<dbReference type="EMBL" id="LFJN01000004">
    <property type="protein sequence ID" value="KPI44127.1"/>
    <property type="molecule type" value="Genomic_DNA"/>
</dbReference>
<dbReference type="Gene3D" id="3.30.70.330">
    <property type="match status" value="1"/>
</dbReference>
<evidence type="ECO:0000256" key="1">
    <source>
        <dbReference type="ARBA" id="ARBA00022664"/>
    </source>
</evidence>
<sequence length="809" mass="89670">MYNPYQAPGSYAPPGGYGGFPGAPGMAPPPGMAAPGTGAPPGMQQAETPTDGRGGFPPNFQPPANMPNINFSAPVIRLGTSQPAKSSLLDGREDRGGRRAGLGSGTDGRQDRGGLTPVQPQTREEVIKTVFIGGITEGCGGDEGIERILRSAGNLKRWVRAMDAQDKPCKFGFAEYEDPESLNTAIETLRDVRVPVKRQVPKETVKQENGIKKEEENGIKKEEEEGEQDENHVEKSLLLVVADENSRAYIEQYEENIGGVDEDSRQMRLDHARTALNAVLNDLAHPSVDQPKDEMSGLDRDGDVDMSNGVDANGEAIITIPISADDELSDIPAEMRETVAKEIASFRDRSNRRDLERLQREEEFERQERNRSSINGSGRPSRLGSPPPSSAPSGPGGANGIPSGPRDRASGLNAPSGPKQMTGVQIPRDYQKGVTFVNGTGISTAANFDESDTDASDAELERRRTYLDQERRWLNRERSRTAAVEREKARDEEEASKLEEEKQAMAARLREFDDEKEAVRGADDYYADHSAWMRKRSAFRERERMHDEADRAAERREREWENRQQRDRSGRDSSDAYANSMDRDRGDRDDYDRSRQHPDRRHDNGDLIDDRRRPEPPSATTPTAPTQPARFKLSLGAAAQRQATEKEKNKRTVAEVEGLLDDSEATESTKRELVKIDLGPVPTGPSADSEGASMTPEQRAAAAKALAQEIPNDKEGLWAWEVKWEFLDEEGVIEERLKPFVEKKIVEYLGVQEQMLVDVVVEGLRGRKGAGELVGELEGALDEEAEQLVKKLWRMVIFFSESEKRGLSA</sequence>
<dbReference type="PANTHER" id="PTHR18806:SF4">
    <property type="entry name" value="RNA-BINDING PROTEIN 25"/>
    <property type="match status" value="1"/>
</dbReference>
<protein>
    <submittedName>
        <fullName evidence="6">U1 snRNP-associated protein</fullName>
    </submittedName>
</protein>
<dbReference type="Pfam" id="PF01480">
    <property type="entry name" value="PWI"/>
    <property type="match status" value="1"/>
</dbReference>
<dbReference type="Proteomes" id="UP000038010">
    <property type="component" value="Unassembled WGS sequence"/>
</dbReference>
<feature type="compositionally biased region" description="Basic and acidic residues" evidence="3">
    <location>
        <begin position="348"/>
        <end position="371"/>
    </location>
</feature>
<dbReference type="GO" id="GO:0006397">
    <property type="term" value="P:mRNA processing"/>
    <property type="evidence" value="ECO:0007669"/>
    <property type="project" value="UniProtKB-KW"/>
</dbReference>
<comment type="caution">
    <text evidence="6">The sequence shown here is derived from an EMBL/GenBank/DDBJ whole genome shotgun (WGS) entry which is preliminary data.</text>
</comment>
<keyword evidence="1" id="KW-0507">mRNA processing</keyword>
<dbReference type="OrthoDB" id="6275295at2759"/>
<dbReference type="InterPro" id="IPR052768">
    <property type="entry name" value="RBM25"/>
</dbReference>
<gene>
    <name evidence="6" type="ORF">AB675_6274</name>
</gene>
<proteinExistence type="predicted"/>
<feature type="domain" description="PWI" evidence="5">
    <location>
        <begin position="715"/>
        <end position="809"/>
    </location>
</feature>
<keyword evidence="2" id="KW-0694">RNA-binding</keyword>
<feature type="compositionally biased region" description="Acidic residues" evidence="3">
    <location>
        <begin position="449"/>
        <end position="458"/>
    </location>
</feature>
<dbReference type="PROSITE" id="PS51025">
    <property type="entry name" value="PWI"/>
    <property type="match status" value="1"/>
</dbReference>
<dbReference type="GO" id="GO:0003729">
    <property type="term" value="F:mRNA binding"/>
    <property type="evidence" value="ECO:0007669"/>
    <property type="project" value="TreeGrafter"/>
</dbReference>
<feature type="region of interest" description="Disordered" evidence="3">
    <location>
        <begin position="441"/>
        <end position="461"/>
    </location>
</feature>
<dbReference type="STRING" id="1664694.A0A0N1HVX2"/>
<dbReference type="Gene3D" id="1.20.1390.10">
    <property type="entry name" value="PWI domain"/>
    <property type="match status" value="1"/>
</dbReference>
<dbReference type="AlphaFoldDB" id="A0A0N1HVX2"/>
<name>A0A0N1HVX2_9EURO</name>
<reference evidence="6 7" key="1">
    <citation type="submission" date="2015-06" db="EMBL/GenBank/DDBJ databases">
        <title>Draft genome of the ant-associated black yeast Phialophora attae CBS 131958.</title>
        <authorList>
            <person name="Moreno L.F."/>
            <person name="Stielow B.J."/>
            <person name="de Hoog S."/>
            <person name="Vicente V.A."/>
            <person name="Weiss V.A."/>
            <person name="de Vries M."/>
            <person name="Cruz L.M."/>
            <person name="Souza E.M."/>
        </authorList>
    </citation>
    <scope>NUCLEOTIDE SEQUENCE [LARGE SCALE GENOMIC DNA]</scope>
    <source>
        <strain evidence="6 7">CBS 131958</strain>
    </source>
</reference>
<feature type="region of interest" description="Disordered" evidence="3">
    <location>
        <begin position="200"/>
        <end position="233"/>
    </location>
</feature>
<dbReference type="InterPro" id="IPR036483">
    <property type="entry name" value="PWI_dom_sf"/>
</dbReference>
<organism evidence="6 7">
    <name type="scientific">Cyphellophora attinorum</name>
    <dbReference type="NCBI Taxonomy" id="1664694"/>
    <lineage>
        <taxon>Eukaryota</taxon>
        <taxon>Fungi</taxon>
        <taxon>Dikarya</taxon>
        <taxon>Ascomycota</taxon>
        <taxon>Pezizomycotina</taxon>
        <taxon>Eurotiomycetes</taxon>
        <taxon>Chaetothyriomycetidae</taxon>
        <taxon>Chaetothyriales</taxon>
        <taxon>Cyphellophoraceae</taxon>
        <taxon>Cyphellophora</taxon>
    </lineage>
</organism>
<evidence type="ECO:0000313" key="7">
    <source>
        <dbReference type="Proteomes" id="UP000038010"/>
    </source>
</evidence>
<feature type="domain" description="RRM" evidence="4">
    <location>
        <begin position="128"/>
        <end position="207"/>
    </location>
</feature>
<evidence type="ECO:0000313" key="6">
    <source>
        <dbReference type="EMBL" id="KPI44127.1"/>
    </source>
</evidence>
<dbReference type="PANTHER" id="PTHR18806">
    <property type="entry name" value="RBM25 PROTEIN"/>
    <property type="match status" value="1"/>
</dbReference>
<evidence type="ECO:0000256" key="3">
    <source>
        <dbReference type="SAM" id="MobiDB-lite"/>
    </source>
</evidence>
<feature type="region of interest" description="Disordered" evidence="3">
    <location>
        <begin position="478"/>
        <end position="503"/>
    </location>
</feature>
<evidence type="ECO:0000259" key="5">
    <source>
        <dbReference type="PROSITE" id="PS51025"/>
    </source>
</evidence>
<feature type="compositionally biased region" description="Basic and acidic residues" evidence="3">
    <location>
        <begin position="538"/>
        <end position="574"/>
    </location>
</feature>
<dbReference type="InterPro" id="IPR000504">
    <property type="entry name" value="RRM_dom"/>
</dbReference>
<dbReference type="SUPFAM" id="SSF101233">
    <property type="entry name" value="PWI domain"/>
    <property type="match status" value="1"/>
</dbReference>
<dbReference type="InterPro" id="IPR034268">
    <property type="entry name" value="RBM25_RRM"/>
</dbReference>
<feature type="compositionally biased region" description="Low complexity" evidence="3">
    <location>
        <begin position="33"/>
        <end position="46"/>
    </location>
</feature>
<feature type="compositionally biased region" description="Low complexity" evidence="3">
    <location>
        <begin position="618"/>
        <end position="630"/>
    </location>
</feature>
<feature type="compositionally biased region" description="Basic and acidic residues" evidence="3">
    <location>
        <begin position="643"/>
        <end position="654"/>
    </location>
</feature>
<dbReference type="SMART" id="SM00311">
    <property type="entry name" value="PWI"/>
    <property type="match status" value="1"/>
</dbReference>
<dbReference type="VEuPathDB" id="FungiDB:AB675_6274"/>
<feature type="compositionally biased region" description="Low complexity" evidence="3">
    <location>
        <begin position="375"/>
        <end position="384"/>
    </location>
</feature>
<keyword evidence="7" id="KW-1185">Reference proteome</keyword>
<feature type="compositionally biased region" description="Basic and acidic residues" evidence="3">
    <location>
        <begin position="515"/>
        <end position="527"/>
    </location>
</feature>
<dbReference type="InterPro" id="IPR012677">
    <property type="entry name" value="Nucleotide-bd_a/b_plait_sf"/>
</dbReference>
<feature type="compositionally biased region" description="Low complexity" evidence="3">
    <location>
        <begin position="1"/>
        <end position="14"/>
    </location>
</feature>